<accession>A0A8T0H1N0</accession>
<evidence type="ECO:0000256" key="1">
    <source>
        <dbReference type="SAM" id="SignalP"/>
    </source>
</evidence>
<proteinExistence type="predicted"/>
<sequence length="103" mass="11450">MQGLYSWCNLPVLSVWMLTLSNAPRRRVPGLVGRIFTKFALRNLLNIGRSNLFYYTQPASQDSNSCSSLLVFTFDRSKVVSSVRVALASALHSEVSLSSSCNF</sequence>
<feature type="chain" id="PRO_5035914026" description="Secreted protein" evidence="1">
    <location>
        <begin position="24"/>
        <end position="103"/>
    </location>
</feature>
<gene>
    <name evidence="2" type="ORF">KC19_7G031400</name>
</gene>
<evidence type="ECO:0000313" key="2">
    <source>
        <dbReference type="EMBL" id="KAG0566011.1"/>
    </source>
</evidence>
<dbReference type="EMBL" id="CM026428">
    <property type="protein sequence ID" value="KAG0566011.1"/>
    <property type="molecule type" value="Genomic_DNA"/>
</dbReference>
<protein>
    <recommendedName>
        <fullName evidence="4">Secreted protein</fullName>
    </recommendedName>
</protein>
<evidence type="ECO:0000313" key="3">
    <source>
        <dbReference type="Proteomes" id="UP000822688"/>
    </source>
</evidence>
<dbReference type="Proteomes" id="UP000822688">
    <property type="component" value="Chromosome 7"/>
</dbReference>
<reference evidence="2" key="1">
    <citation type="submission" date="2020-06" db="EMBL/GenBank/DDBJ databases">
        <title>WGS assembly of Ceratodon purpureus strain R40.</title>
        <authorList>
            <person name="Carey S.B."/>
            <person name="Jenkins J."/>
            <person name="Shu S."/>
            <person name="Lovell J.T."/>
            <person name="Sreedasyam A."/>
            <person name="Maumus F."/>
            <person name="Tiley G.P."/>
            <person name="Fernandez-Pozo N."/>
            <person name="Barry K."/>
            <person name="Chen C."/>
            <person name="Wang M."/>
            <person name="Lipzen A."/>
            <person name="Daum C."/>
            <person name="Saski C.A."/>
            <person name="Payton A.C."/>
            <person name="Mcbreen J.C."/>
            <person name="Conrad R.E."/>
            <person name="Kollar L.M."/>
            <person name="Olsson S."/>
            <person name="Huttunen S."/>
            <person name="Landis J.B."/>
            <person name="Wickett N.J."/>
            <person name="Johnson M.G."/>
            <person name="Rensing S.A."/>
            <person name="Grimwood J."/>
            <person name="Schmutz J."/>
            <person name="Mcdaniel S.F."/>
        </authorList>
    </citation>
    <scope>NUCLEOTIDE SEQUENCE</scope>
    <source>
        <strain evidence="2">R40</strain>
    </source>
</reference>
<name>A0A8T0H1N0_CERPU</name>
<evidence type="ECO:0008006" key="4">
    <source>
        <dbReference type="Google" id="ProtNLM"/>
    </source>
</evidence>
<keyword evidence="1" id="KW-0732">Signal</keyword>
<dbReference type="AlphaFoldDB" id="A0A8T0H1N0"/>
<feature type="signal peptide" evidence="1">
    <location>
        <begin position="1"/>
        <end position="23"/>
    </location>
</feature>
<keyword evidence="3" id="KW-1185">Reference proteome</keyword>
<organism evidence="2 3">
    <name type="scientific">Ceratodon purpureus</name>
    <name type="common">Fire moss</name>
    <name type="synonym">Dicranum purpureum</name>
    <dbReference type="NCBI Taxonomy" id="3225"/>
    <lineage>
        <taxon>Eukaryota</taxon>
        <taxon>Viridiplantae</taxon>
        <taxon>Streptophyta</taxon>
        <taxon>Embryophyta</taxon>
        <taxon>Bryophyta</taxon>
        <taxon>Bryophytina</taxon>
        <taxon>Bryopsida</taxon>
        <taxon>Dicranidae</taxon>
        <taxon>Pseudoditrichales</taxon>
        <taxon>Ditrichaceae</taxon>
        <taxon>Ceratodon</taxon>
    </lineage>
</organism>
<comment type="caution">
    <text evidence="2">The sequence shown here is derived from an EMBL/GenBank/DDBJ whole genome shotgun (WGS) entry which is preliminary data.</text>
</comment>